<protein>
    <recommendedName>
        <fullName evidence="1">Transposase DDE domain-containing protein</fullName>
    </recommendedName>
</protein>
<organism evidence="2 3">
    <name type="scientific">Halorhodospira neutriphila</name>
    <dbReference type="NCBI Taxonomy" id="168379"/>
    <lineage>
        <taxon>Bacteria</taxon>
        <taxon>Pseudomonadati</taxon>
        <taxon>Pseudomonadota</taxon>
        <taxon>Gammaproteobacteria</taxon>
        <taxon>Chromatiales</taxon>
        <taxon>Ectothiorhodospiraceae</taxon>
        <taxon>Halorhodospira</taxon>
    </lineage>
</organism>
<dbReference type="RefSeq" id="WP_200255653.1">
    <property type="nucleotide sequence ID" value="NZ_NRSH01000001.1"/>
</dbReference>
<proteinExistence type="predicted"/>
<dbReference type="InterPro" id="IPR025668">
    <property type="entry name" value="Tnp_DDE_dom"/>
</dbReference>
<evidence type="ECO:0000259" key="1">
    <source>
        <dbReference type="Pfam" id="PF13701"/>
    </source>
</evidence>
<comment type="caution">
    <text evidence="2">The sequence shown here is derived from an EMBL/GenBank/DDBJ whole genome shotgun (WGS) entry which is preliminary data.</text>
</comment>
<evidence type="ECO:0000313" key="2">
    <source>
        <dbReference type="EMBL" id="MBK1725445.1"/>
    </source>
</evidence>
<dbReference type="Pfam" id="PF13701">
    <property type="entry name" value="DDE_Tnp_1_4"/>
    <property type="match status" value="1"/>
</dbReference>
<gene>
    <name evidence="2" type="ORF">CKO13_00060</name>
</gene>
<dbReference type="Proteomes" id="UP000738126">
    <property type="component" value="Unassembled WGS sequence"/>
</dbReference>
<dbReference type="EMBL" id="NRSH01000001">
    <property type="protein sequence ID" value="MBK1725445.1"/>
    <property type="molecule type" value="Genomic_DNA"/>
</dbReference>
<reference evidence="2 3" key="1">
    <citation type="journal article" date="2020" name="Microorganisms">
        <title>Osmotic Adaptation and Compatible Solute Biosynthesis of Phototrophic Bacteria as Revealed from Genome Analyses.</title>
        <authorList>
            <person name="Imhoff J.F."/>
            <person name="Rahn T."/>
            <person name="Kunzel S."/>
            <person name="Keller A."/>
            <person name="Neulinger S.C."/>
        </authorList>
    </citation>
    <scope>NUCLEOTIDE SEQUENCE [LARGE SCALE GENOMIC DNA]</scope>
    <source>
        <strain evidence="2 3">DSM 15116</strain>
    </source>
</reference>
<evidence type="ECO:0000313" key="3">
    <source>
        <dbReference type="Proteomes" id="UP000738126"/>
    </source>
</evidence>
<keyword evidence="3" id="KW-1185">Reference proteome</keyword>
<sequence>MGETLPLFQPSFNKALRVEARPERLSSDAGVLLQREALERTGLIEWMTQRLQDPRDPLRVWHPLSTLLRDSLTMIGQGWDSQGDAEALRDDPMLAACGSNRRGEQVVDRQLASQPTLSRLLDLLADEQNPRVRQFTL</sequence>
<feature type="domain" description="Transposase DDE" evidence="1">
    <location>
        <begin position="8"/>
        <end position="133"/>
    </location>
</feature>
<name>A0ABS1E103_9GAMM</name>
<accession>A0ABS1E103</accession>